<evidence type="ECO:0000313" key="3">
    <source>
        <dbReference type="Proteomes" id="UP001237448"/>
    </source>
</evidence>
<reference evidence="2 3" key="1">
    <citation type="submission" date="2023-07" db="EMBL/GenBank/DDBJ databases">
        <title>Genomic Encyclopedia of Type Strains, Phase IV (KMG-IV): sequencing the most valuable type-strain genomes for metagenomic binning, comparative biology and taxonomic classification.</title>
        <authorList>
            <person name="Goeker M."/>
        </authorList>
    </citation>
    <scope>NUCLEOTIDE SEQUENCE [LARGE SCALE GENOMIC DNA]</scope>
    <source>
        <strain evidence="2 3">DSM 5896</strain>
    </source>
</reference>
<gene>
    <name evidence="2" type="ORF">J3R73_003683</name>
</gene>
<dbReference type="EMBL" id="JAUSVK010000001">
    <property type="protein sequence ID" value="MDQ0393891.1"/>
    <property type="molecule type" value="Genomic_DNA"/>
</dbReference>
<accession>A0ABU0FH87</accession>
<keyword evidence="3" id="KW-1185">Reference proteome</keyword>
<protein>
    <recommendedName>
        <fullName evidence="4">General stress protein 17M-like domain-containing protein</fullName>
    </recommendedName>
</protein>
<comment type="caution">
    <text evidence="2">The sequence shown here is derived from an EMBL/GenBank/DDBJ whole genome shotgun (WGS) entry which is preliminary data.</text>
</comment>
<evidence type="ECO:0000256" key="1">
    <source>
        <dbReference type="SAM" id="MobiDB-lite"/>
    </source>
</evidence>
<evidence type="ECO:0008006" key="4">
    <source>
        <dbReference type="Google" id="ProtNLM"/>
    </source>
</evidence>
<evidence type="ECO:0000313" key="2">
    <source>
        <dbReference type="EMBL" id="MDQ0393891.1"/>
    </source>
</evidence>
<feature type="compositionally biased region" description="Acidic residues" evidence="1">
    <location>
        <begin position="235"/>
        <end position="247"/>
    </location>
</feature>
<name>A0ABU0FH87_9HYPH</name>
<feature type="region of interest" description="Disordered" evidence="1">
    <location>
        <begin position="132"/>
        <end position="268"/>
    </location>
</feature>
<sequence length="268" mass="27830">MSETITAMYDSRADADAAADKLAEAGISRSNIQVMAGSTANDEFADTLDDSPREEGGFWATLKSLFMPDEDRYSYAEGIRRGSTVLSVTVAEADVGLTSGILEEYGAVDVQQRASEWKADGWSGYASEGAAAQEASALSTPSGMATPEPTDPLLPSADETPALGPAAADRGMERPRFDGPGRTAAEASDLGQAGGHSENLPLDRPASTPANGLFGAPAADPADLPIGSPGARADVEEDSRDVGDDIDYPGVTPEQPRPAPKPDVRRGF</sequence>
<dbReference type="Proteomes" id="UP001237448">
    <property type="component" value="Unassembled WGS sequence"/>
</dbReference>
<proteinExistence type="predicted"/>
<feature type="compositionally biased region" description="Basic and acidic residues" evidence="1">
    <location>
        <begin position="170"/>
        <end position="179"/>
    </location>
</feature>
<organism evidence="2 3">
    <name type="scientific">Labrys monachus</name>
    <dbReference type="NCBI Taxonomy" id="217067"/>
    <lineage>
        <taxon>Bacteria</taxon>
        <taxon>Pseudomonadati</taxon>
        <taxon>Pseudomonadota</taxon>
        <taxon>Alphaproteobacteria</taxon>
        <taxon>Hyphomicrobiales</taxon>
        <taxon>Xanthobacteraceae</taxon>
        <taxon>Labrys</taxon>
    </lineage>
</organism>
<dbReference type="RefSeq" id="WP_307429935.1">
    <property type="nucleotide sequence ID" value="NZ_JAUSVK010000001.1"/>
</dbReference>